<dbReference type="AlphaFoldDB" id="A0A0E9PSH0"/>
<sequence>MFFIWRPTWGSVYPIPNLNIYHF</sequence>
<evidence type="ECO:0000313" key="1">
    <source>
        <dbReference type="EMBL" id="JAH06788.1"/>
    </source>
</evidence>
<reference evidence="1" key="2">
    <citation type="journal article" date="2015" name="Fish Shellfish Immunol.">
        <title>Early steps in the European eel (Anguilla anguilla)-Vibrio vulnificus interaction in the gills: Role of the RtxA13 toxin.</title>
        <authorList>
            <person name="Callol A."/>
            <person name="Pajuelo D."/>
            <person name="Ebbesson L."/>
            <person name="Teles M."/>
            <person name="MacKenzie S."/>
            <person name="Amaro C."/>
        </authorList>
    </citation>
    <scope>NUCLEOTIDE SEQUENCE</scope>
</reference>
<organism evidence="1">
    <name type="scientific">Anguilla anguilla</name>
    <name type="common">European freshwater eel</name>
    <name type="synonym">Muraena anguilla</name>
    <dbReference type="NCBI Taxonomy" id="7936"/>
    <lineage>
        <taxon>Eukaryota</taxon>
        <taxon>Metazoa</taxon>
        <taxon>Chordata</taxon>
        <taxon>Craniata</taxon>
        <taxon>Vertebrata</taxon>
        <taxon>Euteleostomi</taxon>
        <taxon>Actinopterygii</taxon>
        <taxon>Neopterygii</taxon>
        <taxon>Teleostei</taxon>
        <taxon>Anguilliformes</taxon>
        <taxon>Anguillidae</taxon>
        <taxon>Anguilla</taxon>
    </lineage>
</organism>
<reference evidence="1" key="1">
    <citation type="submission" date="2014-11" db="EMBL/GenBank/DDBJ databases">
        <authorList>
            <person name="Amaro Gonzalez C."/>
        </authorList>
    </citation>
    <scope>NUCLEOTIDE SEQUENCE</scope>
</reference>
<protein>
    <submittedName>
        <fullName evidence="1">Uncharacterized protein</fullName>
    </submittedName>
</protein>
<proteinExistence type="predicted"/>
<accession>A0A0E9PSH0</accession>
<name>A0A0E9PSH0_ANGAN</name>
<dbReference type="EMBL" id="GBXM01101789">
    <property type="protein sequence ID" value="JAH06788.1"/>
    <property type="molecule type" value="Transcribed_RNA"/>
</dbReference>